<dbReference type="GO" id="GO:0006812">
    <property type="term" value="P:monoatomic cation transport"/>
    <property type="evidence" value="ECO:0000318"/>
    <property type="project" value="GO_Central"/>
</dbReference>
<dbReference type="GO" id="GO:0015297">
    <property type="term" value="F:antiporter activity"/>
    <property type="evidence" value="ECO:0007669"/>
    <property type="project" value="UniProtKB-KW"/>
</dbReference>
<evidence type="ECO:0000256" key="5">
    <source>
        <dbReference type="ARBA" id="ARBA00022989"/>
    </source>
</evidence>
<dbReference type="GeneID" id="104604163"/>
<dbReference type="GO" id="GO:0006814">
    <property type="term" value="P:sodium ion transport"/>
    <property type="evidence" value="ECO:0007669"/>
    <property type="project" value="UniProtKB-KW"/>
</dbReference>
<dbReference type="eggNOG" id="KOG2399">
    <property type="taxonomic scope" value="Eukaryota"/>
</dbReference>
<keyword evidence="10" id="KW-1185">Reference proteome</keyword>
<comment type="subcellular location">
    <subcellularLocation>
        <location evidence="1">Membrane</location>
        <topology evidence="1">Multi-pass membrane protein</topology>
    </subcellularLocation>
</comment>
<evidence type="ECO:0000256" key="8">
    <source>
        <dbReference type="ARBA" id="ARBA00023201"/>
    </source>
</evidence>
<name>A0A1U8AU82_NELNU</name>
<comment type="similarity">
    <text evidence="9">Belongs to the Ca(2+):cation antiporter (CaCA) (TC 2.A.19) family. Cation/calcium exchanger (CCX) subfamily.</text>
</comment>
<keyword evidence="3" id="KW-0050">Antiport</keyword>
<evidence type="ECO:0000256" key="7">
    <source>
        <dbReference type="ARBA" id="ARBA00023136"/>
    </source>
</evidence>
<evidence type="ECO:0000256" key="3">
    <source>
        <dbReference type="ARBA" id="ARBA00022449"/>
    </source>
</evidence>
<reference evidence="11" key="1">
    <citation type="submission" date="2025-08" db="UniProtKB">
        <authorList>
            <consortium name="RefSeq"/>
        </authorList>
    </citation>
    <scope>IDENTIFICATION</scope>
</reference>
<keyword evidence="5" id="KW-1133">Transmembrane helix</keyword>
<evidence type="ECO:0000256" key="9">
    <source>
        <dbReference type="ARBA" id="ARBA00038187"/>
    </source>
</evidence>
<dbReference type="GO" id="GO:0016020">
    <property type="term" value="C:membrane"/>
    <property type="evidence" value="ECO:0000318"/>
    <property type="project" value="GO_Central"/>
</dbReference>
<sequence length="602" mass="65865">MEKLVSSSHGKKLPLLLNISFLFLITFYISISTRFSLSSSDHLLRNLKRPSLISTCPEILDEPNGNGCNRLHQYHTYKEKCEYLRSEKGCQPKGYINYLQIFYCICGRYPLLGCTILILWLVVLFYLLGNTAANYFCYSLERLSKTLELSPTIAGVTLLSLGNGAPDVFASIVSFMGAGSGQVGLNSVLGGAFFISSTVVGIISILVSPYQVAIDRSSFIRDVVFYLVSLSSLLVIVSIGRIGFLGAMAFVSLYFVYVLIVCTAHFCRKKDREVNFFTKSPSLPASSSLDAPLLSYIDDDKSVPIERGLDEESNNHQNYPIGWRCSVLDSSTRYFISRLLFILELPLYLPRRLTIPVVSEENWSKPFAVISVTLAPVLFASLWNSQGGNIGTRTGVVIYIIGCLAGIILGIIAFLTTESSNPPKKCLLPWLTGGFMMSITWTYITAQELVSLLLSLGLVFGISPSVLALTVLAWGNSLGDLISNVAMAVNSVPDGTQVAISGCYAGPIFNTLMGLGLSLAFSSWSVYPSSIVIPKDSFLYETLGFLMAGLVWALVILPRKEMRLDKVLGVGLLAIYLCFLTLRLAKALGLLQLSGSSFSFKP</sequence>
<dbReference type="Gene3D" id="1.20.1420.30">
    <property type="entry name" value="NCX, central ion-binding region"/>
    <property type="match status" value="2"/>
</dbReference>
<dbReference type="FunCoup" id="A0A1U8AU82">
    <property type="interactions" value="336"/>
</dbReference>
<keyword evidence="2" id="KW-0813">Transport</keyword>
<dbReference type="RefSeq" id="XP_010266724.1">
    <property type="nucleotide sequence ID" value="XM_010268422.2"/>
</dbReference>
<keyword evidence="4" id="KW-0812">Transmembrane</keyword>
<evidence type="ECO:0000256" key="1">
    <source>
        <dbReference type="ARBA" id="ARBA00004141"/>
    </source>
</evidence>
<keyword evidence="8" id="KW-0406">Ion transport</keyword>
<dbReference type="OrthoDB" id="407410at2759"/>
<keyword evidence="8" id="KW-0739">Sodium transport</keyword>
<dbReference type="InterPro" id="IPR044880">
    <property type="entry name" value="NCX_ion-bd_dom_sf"/>
</dbReference>
<dbReference type="Pfam" id="PF01699">
    <property type="entry name" value="Na_Ca_ex"/>
    <property type="match status" value="2"/>
</dbReference>
<keyword evidence="6" id="KW-0915">Sodium</keyword>
<protein>
    <submittedName>
        <fullName evidence="11">Cation/calcium exchanger 1-like</fullName>
    </submittedName>
</protein>
<dbReference type="AlphaFoldDB" id="A0A1U8AU82"/>
<dbReference type="GO" id="GO:0008324">
    <property type="term" value="F:monoatomic cation transmembrane transporter activity"/>
    <property type="evidence" value="ECO:0000318"/>
    <property type="project" value="GO_Central"/>
</dbReference>
<evidence type="ECO:0000256" key="4">
    <source>
        <dbReference type="ARBA" id="ARBA00022692"/>
    </source>
</evidence>
<keyword evidence="7" id="KW-0472">Membrane</keyword>
<dbReference type="InterPro" id="IPR004837">
    <property type="entry name" value="NaCa_Exmemb"/>
</dbReference>
<evidence type="ECO:0000256" key="2">
    <source>
        <dbReference type="ARBA" id="ARBA00022448"/>
    </source>
</evidence>
<dbReference type="PANTHER" id="PTHR12266">
    <property type="entry name" value="NA+/CA2+ K+ INDEPENDENT EXCHANGER"/>
    <property type="match status" value="1"/>
</dbReference>
<evidence type="ECO:0000256" key="6">
    <source>
        <dbReference type="ARBA" id="ARBA00023053"/>
    </source>
</evidence>
<gene>
    <name evidence="11" type="primary">LOC104604163</name>
</gene>
<accession>A0A1U8AU82</accession>
<dbReference type="PANTHER" id="PTHR12266:SF36">
    <property type="entry name" value="OS10G0436900 PROTEIN"/>
    <property type="match status" value="1"/>
</dbReference>
<dbReference type="STRING" id="4432.A0A1U8AU82"/>
<dbReference type="Proteomes" id="UP000189703">
    <property type="component" value="Unplaced"/>
</dbReference>
<evidence type="ECO:0000313" key="11">
    <source>
        <dbReference type="RefSeq" id="XP_010266724.1"/>
    </source>
</evidence>
<proteinExistence type="inferred from homology"/>
<dbReference type="KEGG" id="nnu:104604163"/>
<dbReference type="OMA" id="FIRIAMA"/>
<organism evidence="10 11">
    <name type="scientific">Nelumbo nucifera</name>
    <name type="common">Sacred lotus</name>
    <dbReference type="NCBI Taxonomy" id="4432"/>
    <lineage>
        <taxon>Eukaryota</taxon>
        <taxon>Viridiplantae</taxon>
        <taxon>Streptophyta</taxon>
        <taxon>Embryophyta</taxon>
        <taxon>Tracheophyta</taxon>
        <taxon>Spermatophyta</taxon>
        <taxon>Magnoliopsida</taxon>
        <taxon>Proteales</taxon>
        <taxon>Nelumbonaceae</taxon>
        <taxon>Nelumbo</taxon>
    </lineage>
</organism>
<evidence type="ECO:0000313" key="10">
    <source>
        <dbReference type="Proteomes" id="UP000189703"/>
    </source>
</evidence>
<dbReference type="InterPro" id="IPR051359">
    <property type="entry name" value="CaCA_antiporter"/>
</dbReference>